<sequence>MDGSASVTRYETMKMFEMIEIFLDTVATFVKNTVVRHEGLARAL</sequence>
<protein>
    <submittedName>
        <fullName evidence="1">Uncharacterized protein</fullName>
    </submittedName>
</protein>
<organism evidence="1 2">
    <name type="scientific">Acetobacter farinalis</name>
    <dbReference type="NCBI Taxonomy" id="1260984"/>
    <lineage>
        <taxon>Bacteria</taxon>
        <taxon>Pseudomonadati</taxon>
        <taxon>Pseudomonadota</taxon>
        <taxon>Alphaproteobacteria</taxon>
        <taxon>Acetobacterales</taxon>
        <taxon>Acetobacteraceae</taxon>
        <taxon>Acetobacter</taxon>
    </lineage>
</organism>
<gene>
    <name evidence="1" type="ORF">OQ252_08785</name>
</gene>
<dbReference type="Proteomes" id="UP001526446">
    <property type="component" value="Unassembled WGS sequence"/>
</dbReference>
<keyword evidence="2" id="KW-1185">Reference proteome</keyword>
<dbReference type="EMBL" id="JAPIUX010000009">
    <property type="protein sequence ID" value="MCX2561487.1"/>
    <property type="molecule type" value="Genomic_DNA"/>
</dbReference>
<proteinExistence type="predicted"/>
<evidence type="ECO:0000313" key="2">
    <source>
        <dbReference type="Proteomes" id="UP001526446"/>
    </source>
</evidence>
<name>A0ABT3Q869_9PROT</name>
<evidence type="ECO:0000313" key="1">
    <source>
        <dbReference type="EMBL" id="MCX2561487.1"/>
    </source>
</evidence>
<accession>A0ABT3Q869</accession>
<comment type="caution">
    <text evidence="1">The sequence shown here is derived from an EMBL/GenBank/DDBJ whole genome shotgun (WGS) entry which is preliminary data.</text>
</comment>
<reference evidence="1 2" key="1">
    <citation type="submission" date="2022-11" db="EMBL/GenBank/DDBJ databases">
        <title>Genome sequencing of Acetobacter type strain.</title>
        <authorList>
            <person name="Heo J."/>
            <person name="Lee D."/>
            <person name="Han B.-H."/>
            <person name="Hong S.-B."/>
            <person name="Kwon S.-W."/>
        </authorList>
    </citation>
    <scope>NUCLEOTIDE SEQUENCE [LARGE SCALE GENOMIC DNA]</scope>
    <source>
        <strain evidence="1 2">KACC 21251</strain>
    </source>
</reference>